<proteinExistence type="predicted"/>
<protein>
    <submittedName>
        <fullName evidence="2">Uncharacterized protein</fullName>
    </submittedName>
</protein>
<feature type="coiled-coil region" evidence="1">
    <location>
        <begin position="34"/>
        <end position="68"/>
    </location>
</feature>
<reference evidence="2 3" key="1">
    <citation type="submission" date="2019-04" db="EMBL/GenBank/DDBJ databases">
        <title>Cohnella sp. nov., isolated from soil.</title>
        <authorList>
            <person name="Kim W."/>
        </authorList>
    </citation>
    <scope>NUCLEOTIDE SEQUENCE [LARGE SCALE GENOMIC DNA]</scope>
    <source>
        <strain evidence="2 3">CAU 1483</strain>
    </source>
</reference>
<evidence type="ECO:0000256" key="1">
    <source>
        <dbReference type="SAM" id="Coils"/>
    </source>
</evidence>
<dbReference type="PROSITE" id="PS51257">
    <property type="entry name" value="PROKAR_LIPOPROTEIN"/>
    <property type="match status" value="1"/>
</dbReference>
<keyword evidence="1" id="KW-0175">Coiled coil</keyword>
<dbReference type="RefSeq" id="WP_136778935.1">
    <property type="nucleotide sequence ID" value="NZ_SUPK01000008.1"/>
</dbReference>
<sequence length="296" mass="33209">MRITLCIVILFIGILSGCTEDKPTIAQELKNPDLSRIQSENKALHDQVIQLQEQLQATQQKYNDLQMSVQSSMAAQQPLATQYPDIADLTSVPQLQKIEIRDAKGSKTITDPDLLNSVSNLFVIKDTAPLGSPPIADIEPVDYLLTTANGTVKVSLVKMGIVSFDDLYPGEIYRVENDAYQLAKAFMSRPSYLGKESTVEKMVNSGLLKVDDKYDVWAAGRIRLIALAFYDAHKTEIKKPKTLSQARMKMTFYYFGKEIQMNLYDGKVEIQDGTLEQWFDLKPEDIEQIRAGFSAA</sequence>
<accession>A0A4U0F7S7</accession>
<name>A0A4U0F7S7_9BACL</name>
<gene>
    <name evidence="2" type="ORF">E5161_16490</name>
</gene>
<dbReference type="OrthoDB" id="9771372at2"/>
<evidence type="ECO:0000313" key="2">
    <source>
        <dbReference type="EMBL" id="TJY40745.1"/>
    </source>
</evidence>
<dbReference type="EMBL" id="SUPK01000008">
    <property type="protein sequence ID" value="TJY40745.1"/>
    <property type="molecule type" value="Genomic_DNA"/>
</dbReference>
<dbReference type="AlphaFoldDB" id="A0A4U0F7S7"/>
<keyword evidence="3" id="KW-1185">Reference proteome</keyword>
<dbReference type="Proteomes" id="UP000309673">
    <property type="component" value="Unassembled WGS sequence"/>
</dbReference>
<organism evidence="2 3">
    <name type="scientific">Cohnella pontilimi</name>
    <dbReference type="NCBI Taxonomy" id="2564100"/>
    <lineage>
        <taxon>Bacteria</taxon>
        <taxon>Bacillati</taxon>
        <taxon>Bacillota</taxon>
        <taxon>Bacilli</taxon>
        <taxon>Bacillales</taxon>
        <taxon>Paenibacillaceae</taxon>
        <taxon>Cohnella</taxon>
    </lineage>
</organism>
<evidence type="ECO:0000313" key="3">
    <source>
        <dbReference type="Proteomes" id="UP000309673"/>
    </source>
</evidence>
<comment type="caution">
    <text evidence="2">The sequence shown here is derived from an EMBL/GenBank/DDBJ whole genome shotgun (WGS) entry which is preliminary data.</text>
</comment>